<evidence type="ECO:0000256" key="3">
    <source>
        <dbReference type="ARBA" id="ARBA00022833"/>
    </source>
</evidence>
<dbReference type="KEGG" id="tps:THAPSDRAFT_3201"/>
<keyword evidence="2 4" id="KW-0863">Zinc-finger</keyword>
<dbReference type="InParanoid" id="B8BX39"/>
<feature type="compositionally biased region" description="Polar residues" evidence="5">
    <location>
        <begin position="134"/>
        <end position="156"/>
    </location>
</feature>
<dbReference type="GO" id="GO:0008270">
    <property type="term" value="F:zinc ion binding"/>
    <property type="evidence" value="ECO:0007669"/>
    <property type="project" value="UniProtKB-KW"/>
</dbReference>
<evidence type="ECO:0000313" key="7">
    <source>
        <dbReference type="EMBL" id="EED93640.1"/>
    </source>
</evidence>
<feature type="domain" description="RanBP2-type" evidence="6">
    <location>
        <begin position="770"/>
        <end position="799"/>
    </location>
</feature>
<dbReference type="AlphaFoldDB" id="B8BX39"/>
<evidence type="ECO:0000313" key="8">
    <source>
        <dbReference type="Proteomes" id="UP000001449"/>
    </source>
</evidence>
<keyword evidence="1" id="KW-0479">Metal-binding</keyword>
<reference evidence="7 8" key="2">
    <citation type="journal article" date="2008" name="Nature">
        <title>The Phaeodactylum genome reveals the evolutionary history of diatom genomes.</title>
        <authorList>
            <person name="Bowler C."/>
            <person name="Allen A.E."/>
            <person name="Badger J.H."/>
            <person name="Grimwood J."/>
            <person name="Jabbari K."/>
            <person name="Kuo A."/>
            <person name="Maheswari U."/>
            <person name="Martens C."/>
            <person name="Maumus F."/>
            <person name="Otillar R.P."/>
            <person name="Rayko E."/>
            <person name="Salamov A."/>
            <person name="Vandepoele K."/>
            <person name="Beszteri B."/>
            <person name="Gruber A."/>
            <person name="Heijde M."/>
            <person name="Katinka M."/>
            <person name="Mock T."/>
            <person name="Valentin K."/>
            <person name="Verret F."/>
            <person name="Berges J.A."/>
            <person name="Brownlee C."/>
            <person name="Cadoret J.P."/>
            <person name="Chiovitti A."/>
            <person name="Choi C.J."/>
            <person name="Coesel S."/>
            <person name="De Martino A."/>
            <person name="Detter J.C."/>
            <person name="Durkin C."/>
            <person name="Falciatore A."/>
            <person name="Fournet J."/>
            <person name="Haruta M."/>
            <person name="Huysman M.J."/>
            <person name="Jenkins B.D."/>
            <person name="Jiroutova K."/>
            <person name="Jorgensen R.E."/>
            <person name="Joubert Y."/>
            <person name="Kaplan A."/>
            <person name="Kroger N."/>
            <person name="Kroth P.G."/>
            <person name="La Roche J."/>
            <person name="Lindquist E."/>
            <person name="Lommer M."/>
            <person name="Martin-Jezequel V."/>
            <person name="Lopez P.J."/>
            <person name="Lucas S."/>
            <person name="Mangogna M."/>
            <person name="McGinnis K."/>
            <person name="Medlin L.K."/>
            <person name="Montsant A."/>
            <person name="Oudot-Le Secq M.P."/>
            <person name="Napoli C."/>
            <person name="Obornik M."/>
            <person name="Parker M.S."/>
            <person name="Petit J.L."/>
            <person name="Porcel B.M."/>
            <person name="Poulsen N."/>
            <person name="Robison M."/>
            <person name="Rychlewski L."/>
            <person name="Rynearson T.A."/>
            <person name="Schmutz J."/>
            <person name="Shapiro H."/>
            <person name="Siaut M."/>
            <person name="Stanley M."/>
            <person name="Sussman M.R."/>
            <person name="Taylor A.R."/>
            <person name="Vardi A."/>
            <person name="von Dassow P."/>
            <person name="Vyverman W."/>
            <person name="Willis A."/>
            <person name="Wyrwicz L.S."/>
            <person name="Rokhsar D.S."/>
            <person name="Weissenbach J."/>
            <person name="Armbrust E.V."/>
            <person name="Green B.R."/>
            <person name="Van de Peer Y."/>
            <person name="Grigoriev I.V."/>
        </authorList>
    </citation>
    <scope>NUCLEOTIDE SEQUENCE [LARGE SCALE GENOMIC DNA]</scope>
    <source>
        <strain evidence="7 8">CCMP1335</strain>
    </source>
</reference>
<feature type="region of interest" description="Disordered" evidence="5">
    <location>
        <begin position="81"/>
        <end position="156"/>
    </location>
</feature>
<feature type="region of interest" description="Disordered" evidence="5">
    <location>
        <begin position="305"/>
        <end position="325"/>
    </location>
</feature>
<sequence length="935" mass="104185">MRHYQRYQKGTQILYTSSDGAVEEATILGVHLDDLLEPYYTILLEDGREKQTDHAHLSMLTYGGDCDLQSSASLVSISYPMQQRDDGGNDHDEDDEYRDNQPPLYMLTPLPNAKPMPPSILRPSSYGPNPHSTPPQTSDDGDTLNASTTPHSSTQSDNVLRRLMHRYVITPCYAMKESLLSQSRHIQTQSDIAVVTPKDCSRGSNNNSIQSVSTDVTRRGKRDRVITVTPRCTEETFAGAGEATNTKKRLRDEFDGAVCNRIAKRRNSMLINGKDNALDSSSILLRSKKRRRQYDTLEEFTTLFEPPRKRARRSDESESSVDDTKLKHAASIHTISHPMRKRYSMRQYLPMSRLLPTVAKRPWRSVSNVNTTSYCQLIDQERSRRIMIDCQSFLNSKASVTRSPGGTREDLYSAARTFEEERMLCNYSDPSDRKNPMQLQGKVKLASKHCNGQVGRSRRSSLNKQYKVPSSRIVQCVQGMGDSTPVAVVHDGSELSKDSIRDEDSIKKRTSTSTEACSTEYSSGNNVMGDDQHDSSPFDCITSKSRNPQTLWEDSITNADKRDSLTEPISRHAEVKSAVPIPTFASYPTSWVDRRCIPLDDAASSVNDEITNVPFMDDLPFTFPSTEDGATCEYEPAEFLHEHERENVGTTSSRDILATVAKGISYLASALRTAEAIDETASVVISSTHVSPLMSVAPSDRDRSHHKSRHRDPLFSFPTAVTPQIDLRSCADDASKTTTSTISRQCLGKIKNPTFLHCLPSSWDIVFSMKPGEWRCTSCSTKNPVEAMTCDYCTVVKRNTSRQSTPTAGVEEPALTYANVSTSTIIRRKPGAVKRSLGTDELDHIVSIVSPSGGKRCRGEEGDNAVSPERETQSAQNDSTKNCHSNDDEQYLNLCIKTTRSPPISRDADEFAMDISPAKELRDSMYGVEVFPSSP</sequence>
<dbReference type="InterPro" id="IPR001876">
    <property type="entry name" value="Znf_RanBP2"/>
</dbReference>
<proteinExistence type="predicted"/>
<dbReference type="PaxDb" id="35128-Thaps3201"/>
<evidence type="ECO:0000259" key="6">
    <source>
        <dbReference type="PROSITE" id="PS50199"/>
    </source>
</evidence>
<protein>
    <recommendedName>
        <fullName evidence="6">RanBP2-type domain-containing protein</fullName>
    </recommendedName>
</protein>
<dbReference type="EMBL" id="CM000640">
    <property type="protein sequence ID" value="EED93640.1"/>
    <property type="molecule type" value="Genomic_DNA"/>
</dbReference>
<dbReference type="PROSITE" id="PS50199">
    <property type="entry name" value="ZF_RANBP2_2"/>
    <property type="match status" value="1"/>
</dbReference>
<accession>B8BX39</accession>
<feature type="compositionally biased region" description="Polar residues" evidence="5">
    <location>
        <begin position="202"/>
        <end position="215"/>
    </location>
</feature>
<feature type="region of interest" description="Disordered" evidence="5">
    <location>
        <begin position="198"/>
        <end position="221"/>
    </location>
</feature>
<reference evidence="7 8" key="1">
    <citation type="journal article" date="2004" name="Science">
        <title>The genome of the diatom Thalassiosira pseudonana: ecology, evolution, and metabolism.</title>
        <authorList>
            <person name="Armbrust E.V."/>
            <person name="Berges J.A."/>
            <person name="Bowler C."/>
            <person name="Green B.R."/>
            <person name="Martinez D."/>
            <person name="Putnam N.H."/>
            <person name="Zhou S."/>
            <person name="Allen A.E."/>
            <person name="Apt K.E."/>
            <person name="Bechner M."/>
            <person name="Brzezinski M.A."/>
            <person name="Chaal B.K."/>
            <person name="Chiovitti A."/>
            <person name="Davis A.K."/>
            <person name="Demarest M.S."/>
            <person name="Detter J.C."/>
            <person name="Glavina T."/>
            <person name="Goodstein D."/>
            <person name="Hadi M.Z."/>
            <person name="Hellsten U."/>
            <person name="Hildebrand M."/>
            <person name="Jenkins B.D."/>
            <person name="Jurka J."/>
            <person name="Kapitonov V.V."/>
            <person name="Kroger N."/>
            <person name="Lau W.W."/>
            <person name="Lane T.W."/>
            <person name="Larimer F.W."/>
            <person name="Lippmeier J.C."/>
            <person name="Lucas S."/>
            <person name="Medina M."/>
            <person name="Montsant A."/>
            <person name="Obornik M."/>
            <person name="Parker M.S."/>
            <person name="Palenik B."/>
            <person name="Pazour G.J."/>
            <person name="Richardson P.M."/>
            <person name="Rynearson T.A."/>
            <person name="Saito M.A."/>
            <person name="Schwartz D.C."/>
            <person name="Thamatrakoln K."/>
            <person name="Valentin K."/>
            <person name="Vardi A."/>
            <person name="Wilkerson F.P."/>
            <person name="Rokhsar D.S."/>
        </authorList>
    </citation>
    <scope>NUCLEOTIDE SEQUENCE [LARGE SCALE GENOMIC DNA]</scope>
    <source>
        <strain evidence="7 8">CCMP1335</strain>
    </source>
</reference>
<organism evidence="7 8">
    <name type="scientific">Thalassiosira pseudonana</name>
    <name type="common">Marine diatom</name>
    <name type="synonym">Cyclotella nana</name>
    <dbReference type="NCBI Taxonomy" id="35128"/>
    <lineage>
        <taxon>Eukaryota</taxon>
        <taxon>Sar</taxon>
        <taxon>Stramenopiles</taxon>
        <taxon>Ochrophyta</taxon>
        <taxon>Bacillariophyta</taxon>
        <taxon>Coscinodiscophyceae</taxon>
        <taxon>Thalassiosirophycidae</taxon>
        <taxon>Thalassiosirales</taxon>
        <taxon>Thalassiosiraceae</taxon>
        <taxon>Thalassiosira</taxon>
    </lineage>
</organism>
<dbReference type="HOGENOM" id="CLU_313432_0_0_1"/>
<name>B8BX39_THAPS</name>
<dbReference type="GeneID" id="7441755"/>
<dbReference type="PROSITE" id="PS01358">
    <property type="entry name" value="ZF_RANBP2_1"/>
    <property type="match status" value="1"/>
</dbReference>
<gene>
    <name evidence="7" type="ORF">THAPSDRAFT_3201</name>
</gene>
<evidence type="ECO:0000256" key="5">
    <source>
        <dbReference type="SAM" id="MobiDB-lite"/>
    </source>
</evidence>
<evidence type="ECO:0000256" key="1">
    <source>
        <dbReference type="ARBA" id="ARBA00022723"/>
    </source>
</evidence>
<evidence type="ECO:0000256" key="2">
    <source>
        <dbReference type="ARBA" id="ARBA00022771"/>
    </source>
</evidence>
<keyword evidence="8" id="KW-1185">Reference proteome</keyword>
<keyword evidence="3" id="KW-0862">Zinc</keyword>
<dbReference type="RefSeq" id="XP_002288204.1">
    <property type="nucleotide sequence ID" value="XM_002288168.1"/>
</dbReference>
<dbReference type="Proteomes" id="UP000001449">
    <property type="component" value="Chromosome 3"/>
</dbReference>
<feature type="region of interest" description="Disordered" evidence="5">
    <location>
        <begin position="852"/>
        <end position="885"/>
    </location>
</feature>
<feature type="compositionally biased region" description="Polar residues" evidence="5">
    <location>
        <begin position="873"/>
        <end position="883"/>
    </location>
</feature>
<evidence type="ECO:0000256" key="4">
    <source>
        <dbReference type="PROSITE-ProRule" id="PRU00322"/>
    </source>
</evidence>